<dbReference type="NCBIfam" id="NF045515">
    <property type="entry name" value="Glp_gephyrin"/>
    <property type="match status" value="1"/>
</dbReference>
<dbReference type="PANTHER" id="PTHR10192">
    <property type="entry name" value="MOLYBDOPTERIN BIOSYNTHESIS PROTEIN"/>
    <property type="match status" value="1"/>
</dbReference>
<dbReference type="Gene3D" id="3.40.980.10">
    <property type="entry name" value="MoaB/Mog-like domain"/>
    <property type="match status" value="1"/>
</dbReference>
<evidence type="ECO:0000256" key="4">
    <source>
        <dbReference type="ARBA" id="ARBA00010763"/>
    </source>
</evidence>
<dbReference type="NCBIfam" id="TIGR00177">
    <property type="entry name" value="molyb_syn"/>
    <property type="match status" value="1"/>
</dbReference>
<dbReference type="GO" id="GO:0006777">
    <property type="term" value="P:Mo-molybdopterin cofactor biosynthetic process"/>
    <property type="evidence" value="ECO:0007669"/>
    <property type="project" value="UniProtKB-UniRule"/>
</dbReference>
<keyword evidence="7 13" id="KW-0500">Molybdenum</keyword>
<dbReference type="InterPro" id="IPR001453">
    <property type="entry name" value="MoaB/Mog_dom"/>
</dbReference>
<comment type="similarity">
    <text evidence="4 13">Belongs to the MoeA family.</text>
</comment>
<keyword evidence="16" id="KW-1185">Reference proteome</keyword>
<dbReference type="Gene3D" id="2.40.340.10">
    <property type="entry name" value="MoeA, C-terminal, domain IV"/>
    <property type="match status" value="1"/>
</dbReference>
<dbReference type="SUPFAM" id="SSF63882">
    <property type="entry name" value="MoeA N-terminal region -like"/>
    <property type="match status" value="1"/>
</dbReference>
<dbReference type="Gene3D" id="3.90.105.10">
    <property type="entry name" value="Molybdopterin biosynthesis moea protein, domain 2"/>
    <property type="match status" value="1"/>
</dbReference>
<dbReference type="SMART" id="SM00852">
    <property type="entry name" value="MoCF_biosynth"/>
    <property type="match status" value="1"/>
</dbReference>
<evidence type="ECO:0000256" key="3">
    <source>
        <dbReference type="ARBA" id="ARBA00005046"/>
    </source>
</evidence>
<evidence type="ECO:0000256" key="5">
    <source>
        <dbReference type="ARBA" id="ARBA00013269"/>
    </source>
</evidence>
<dbReference type="InterPro" id="IPR036425">
    <property type="entry name" value="MoaB/Mog-like_dom_sf"/>
</dbReference>
<evidence type="ECO:0000313" key="16">
    <source>
        <dbReference type="Proteomes" id="UP000037146"/>
    </source>
</evidence>
<evidence type="ECO:0000256" key="13">
    <source>
        <dbReference type="RuleBase" id="RU365090"/>
    </source>
</evidence>
<name>A0A0K9H1E0_9BACI</name>
<evidence type="ECO:0000256" key="8">
    <source>
        <dbReference type="ARBA" id="ARBA00022679"/>
    </source>
</evidence>
<dbReference type="FunFam" id="2.170.190.11:FF:000001">
    <property type="entry name" value="Molybdopterin molybdenumtransferase"/>
    <property type="match status" value="1"/>
</dbReference>
<keyword evidence="10 13" id="KW-0460">Magnesium</keyword>
<comment type="function">
    <text evidence="2 13">Catalyzes the insertion of molybdate into adenylated molybdopterin with the concomitant release of AMP.</text>
</comment>
<dbReference type="FunFam" id="3.40.980.10:FF:000004">
    <property type="entry name" value="Molybdopterin molybdenumtransferase"/>
    <property type="match status" value="1"/>
</dbReference>
<keyword evidence="8 13" id="KW-0808">Transferase</keyword>
<evidence type="ECO:0000256" key="2">
    <source>
        <dbReference type="ARBA" id="ARBA00002901"/>
    </source>
</evidence>
<sequence>MLKTRNPITVSEAISRIMKQVGKISSETISLNESCGRILAEPVLANHDVPPFHRSIYDGFAVRAIDTTEASSHSPAAFTVIDRIGAGDVSSVSLEENKAVRIMTGAKLPKEANAVIMLEQTVSSEHSFVIHKPFTPFENVSLQGEDAKKGDVIIEKGSMITPGVIAVLATFGYTHVKVARRPVVGVLATGSELLDVSTPLEPGKIRNSNGPMILAQLKRLGVQPKWLGVRADDVEACYLTVKQAAEVCDAVITTGGVSVGDFDYLPAVYEKMEAEVLFNKVKMRPGSVTTVAHTDQTLLFGLSGNPSSCFVGFELFARPALLAMMGSTKPYLHYAKAVIKEDATFNSFTQFIRAVYESKPSGALIAPAGFNKSNSVTSIARGNAFIVLPGGTDRIKRGEVVDVLLLGMDEGHESWVIRE</sequence>
<dbReference type="SUPFAM" id="SSF53218">
    <property type="entry name" value="Molybdenum cofactor biosynthesis proteins"/>
    <property type="match status" value="1"/>
</dbReference>
<dbReference type="STRING" id="1679170.AC625_13775"/>
<organism evidence="15 16">
    <name type="scientific">Peribacillus loiseleuriae</name>
    <dbReference type="NCBI Taxonomy" id="1679170"/>
    <lineage>
        <taxon>Bacteria</taxon>
        <taxon>Bacillati</taxon>
        <taxon>Bacillota</taxon>
        <taxon>Bacilli</taxon>
        <taxon>Bacillales</taxon>
        <taxon>Bacillaceae</taxon>
        <taxon>Peribacillus</taxon>
    </lineage>
</organism>
<dbReference type="GO" id="GO:0046872">
    <property type="term" value="F:metal ion binding"/>
    <property type="evidence" value="ECO:0007669"/>
    <property type="project" value="UniProtKB-UniRule"/>
</dbReference>
<dbReference type="OrthoDB" id="9804758at2"/>
<dbReference type="SUPFAM" id="SSF63867">
    <property type="entry name" value="MoeA C-terminal domain-like"/>
    <property type="match status" value="1"/>
</dbReference>
<comment type="cofactor">
    <cofactor evidence="1 13">
        <name>Mg(2+)</name>
        <dbReference type="ChEBI" id="CHEBI:18420"/>
    </cofactor>
</comment>
<dbReference type="Pfam" id="PF00994">
    <property type="entry name" value="MoCF_biosynth"/>
    <property type="match status" value="1"/>
</dbReference>
<accession>A0A0K9H1E0</accession>
<keyword evidence="9 13" id="KW-0479">Metal-binding</keyword>
<dbReference type="EC" id="2.10.1.1" evidence="5 13"/>
<dbReference type="CDD" id="cd00887">
    <property type="entry name" value="MoeA"/>
    <property type="match status" value="1"/>
</dbReference>
<dbReference type="GO" id="GO:0061599">
    <property type="term" value="F:molybdopterin molybdotransferase activity"/>
    <property type="evidence" value="ECO:0007669"/>
    <property type="project" value="UniProtKB-UniRule"/>
</dbReference>
<evidence type="ECO:0000256" key="10">
    <source>
        <dbReference type="ARBA" id="ARBA00022842"/>
    </source>
</evidence>
<dbReference type="Gene3D" id="2.170.190.11">
    <property type="entry name" value="Molybdopterin biosynthesis moea protein, domain 3"/>
    <property type="match status" value="1"/>
</dbReference>
<evidence type="ECO:0000256" key="7">
    <source>
        <dbReference type="ARBA" id="ARBA00022505"/>
    </source>
</evidence>
<dbReference type="GO" id="GO:0005829">
    <property type="term" value="C:cytosol"/>
    <property type="evidence" value="ECO:0007669"/>
    <property type="project" value="TreeGrafter"/>
</dbReference>
<comment type="caution">
    <text evidence="15">The sequence shown here is derived from an EMBL/GenBank/DDBJ whole genome shotgun (WGS) entry which is preliminary data.</text>
</comment>
<dbReference type="InterPro" id="IPR036135">
    <property type="entry name" value="MoeA_linker/N_sf"/>
</dbReference>
<dbReference type="PATRIC" id="fig|1679170.3.peg.3144"/>
<dbReference type="Pfam" id="PF03454">
    <property type="entry name" value="MoeA_C"/>
    <property type="match status" value="1"/>
</dbReference>
<comment type="catalytic activity">
    <reaction evidence="12">
        <text>adenylyl-molybdopterin + molybdate = Mo-molybdopterin + AMP + H(+)</text>
        <dbReference type="Rhea" id="RHEA:35047"/>
        <dbReference type="ChEBI" id="CHEBI:15378"/>
        <dbReference type="ChEBI" id="CHEBI:36264"/>
        <dbReference type="ChEBI" id="CHEBI:62727"/>
        <dbReference type="ChEBI" id="CHEBI:71302"/>
        <dbReference type="ChEBI" id="CHEBI:456215"/>
        <dbReference type="EC" id="2.10.1.1"/>
    </reaction>
</comment>
<keyword evidence="11 13" id="KW-0501">Molybdenum cofactor biosynthesis</keyword>
<evidence type="ECO:0000256" key="1">
    <source>
        <dbReference type="ARBA" id="ARBA00001946"/>
    </source>
</evidence>
<protein>
    <recommendedName>
        <fullName evidence="6 13">Molybdopterin molybdenumtransferase</fullName>
        <ecNumber evidence="5 13">2.10.1.1</ecNumber>
    </recommendedName>
</protein>
<dbReference type="InterPro" id="IPR038987">
    <property type="entry name" value="MoeA-like"/>
</dbReference>
<dbReference type="PANTHER" id="PTHR10192:SF5">
    <property type="entry name" value="GEPHYRIN"/>
    <property type="match status" value="1"/>
</dbReference>
<reference evidence="16" key="1">
    <citation type="submission" date="2015-07" db="EMBL/GenBank/DDBJ databases">
        <title>Genome sequencing project for genomic taxonomy and phylogenomics of Bacillus-like bacteria.</title>
        <authorList>
            <person name="Liu B."/>
            <person name="Wang J."/>
            <person name="Zhu Y."/>
            <person name="Liu G."/>
            <person name="Chen Q."/>
            <person name="Chen Z."/>
            <person name="Lan J."/>
            <person name="Che J."/>
            <person name="Ge C."/>
            <person name="Shi H."/>
            <person name="Pan Z."/>
            <person name="Liu X."/>
        </authorList>
    </citation>
    <scope>NUCLEOTIDE SEQUENCE [LARGE SCALE GENOMIC DNA]</scope>
    <source>
        <strain evidence="16">FJAT-27997</strain>
    </source>
</reference>
<dbReference type="InterPro" id="IPR005110">
    <property type="entry name" value="MoeA_linker/N"/>
</dbReference>
<evidence type="ECO:0000256" key="6">
    <source>
        <dbReference type="ARBA" id="ARBA00021108"/>
    </source>
</evidence>
<feature type="domain" description="MoaB/Mog" evidence="14">
    <location>
        <begin position="185"/>
        <end position="323"/>
    </location>
</feature>
<evidence type="ECO:0000259" key="14">
    <source>
        <dbReference type="SMART" id="SM00852"/>
    </source>
</evidence>
<gene>
    <name evidence="15" type="ORF">AC625_13775</name>
</gene>
<dbReference type="UniPathway" id="UPA00344"/>
<dbReference type="InterPro" id="IPR005111">
    <property type="entry name" value="MoeA_C_domain_IV"/>
</dbReference>
<evidence type="ECO:0000313" key="15">
    <source>
        <dbReference type="EMBL" id="KMY52352.1"/>
    </source>
</evidence>
<dbReference type="Pfam" id="PF03453">
    <property type="entry name" value="MoeA_N"/>
    <property type="match status" value="1"/>
</dbReference>
<comment type="pathway">
    <text evidence="3 13">Cofactor biosynthesis; molybdopterin biosynthesis.</text>
</comment>
<dbReference type="EMBL" id="LFZW01000001">
    <property type="protein sequence ID" value="KMY52352.1"/>
    <property type="molecule type" value="Genomic_DNA"/>
</dbReference>
<dbReference type="Proteomes" id="UP000037146">
    <property type="component" value="Unassembled WGS sequence"/>
</dbReference>
<evidence type="ECO:0000256" key="12">
    <source>
        <dbReference type="ARBA" id="ARBA00047317"/>
    </source>
</evidence>
<evidence type="ECO:0000256" key="9">
    <source>
        <dbReference type="ARBA" id="ARBA00022723"/>
    </source>
</evidence>
<evidence type="ECO:0000256" key="11">
    <source>
        <dbReference type="ARBA" id="ARBA00023150"/>
    </source>
</evidence>
<proteinExistence type="inferred from homology"/>
<dbReference type="RefSeq" id="WP_049683740.1">
    <property type="nucleotide sequence ID" value="NZ_LFZW01000001.1"/>
</dbReference>
<dbReference type="AlphaFoldDB" id="A0A0K9H1E0"/>
<dbReference type="InterPro" id="IPR036688">
    <property type="entry name" value="MoeA_C_domain_IV_sf"/>
</dbReference>